<name>I7JAK3_BABMR</name>
<dbReference type="VEuPathDB" id="PiroplasmaDB:BMR1_02g03355"/>
<keyword evidence="5 8" id="KW-0460">Magnesium</keyword>
<feature type="domain" description="Isopropylmalate dehydrogenase-like" evidence="9">
    <location>
        <begin position="13"/>
        <end position="387"/>
    </location>
</feature>
<dbReference type="Pfam" id="PF00180">
    <property type="entry name" value="Iso_dh"/>
    <property type="match status" value="1"/>
</dbReference>
<dbReference type="GO" id="GO:0006099">
    <property type="term" value="P:tricarboxylic acid cycle"/>
    <property type="evidence" value="ECO:0007669"/>
    <property type="project" value="UniProtKB-KW"/>
</dbReference>
<dbReference type="EMBL" id="FO082872">
    <property type="protein sequence ID" value="CCF73824.1"/>
    <property type="molecule type" value="Genomic_DNA"/>
</dbReference>
<dbReference type="GO" id="GO:0046872">
    <property type="term" value="F:metal ion binding"/>
    <property type="evidence" value="ECO:0007669"/>
    <property type="project" value="UniProtKB-KW"/>
</dbReference>
<dbReference type="SMART" id="SM01329">
    <property type="entry name" value="Iso_dh"/>
    <property type="match status" value="1"/>
</dbReference>
<evidence type="ECO:0000256" key="4">
    <source>
        <dbReference type="ARBA" id="ARBA00022723"/>
    </source>
</evidence>
<keyword evidence="11" id="KW-1185">Reference proteome</keyword>
<dbReference type="Gene3D" id="3.40.718.10">
    <property type="entry name" value="Isopropylmalate Dehydrogenase"/>
    <property type="match status" value="1"/>
</dbReference>
<reference evidence="10 11" key="3">
    <citation type="journal article" date="2016" name="Sci. Rep.">
        <title>Genome-wide diversity and gene expression profiling of Babesia microti isolates identify polymorphic genes that mediate host-pathogen interactions.</title>
        <authorList>
            <person name="Silva J.C."/>
            <person name="Cornillot E."/>
            <person name="McCracken C."/>
            <person name="Usmani-Brown S."/>
            <person name="Dwivedi A."/>
            <person name="Ifeonu O.O."/>
            <person name="Crabtree J."/>
            <person name="Gotia H.T."/>
            <person name="Virji A.Z."/>
            <person name="Reynes C."/>
            <person name="Colinge J."/>
            <person name="Kumar V."/>
            <person name="Lawres L."/>
            <person name="Pazzi J.E."/>
            <person name="Pablo J.V."/>
            <person name="Hung C."/>
            <person name="Brancato J."/>
            <person name="Kumari P."/>
            <person name="Orvis J."/>
            <person name="Tretina K."/>
            <person name="Chibucos M."/>
            <person name="Ott S."/>
            <person name="Sadzewicz L."/>
            <person name="Sengamalay N."/>
            <person name="Shetty A.C."/>
            <person name="Su Q."/>
            <person name="Tallon L."/>
            <person name="Fraser C.M."/>
            <person name="Frutos R."/>
            <person name="Molina D.M."/>
            <person name="Krause P.J."/>
            <person name="Ben Mamoun C."/>
        </authorList>
    </citation>
    <scope>NUCLEOTIDE SEQUENCE [LARGE SCALE GENOMIC DNA]</scope>
    <source>
        <strain evidence="10 11">RI</strain>
    </source>
</reference>
<proteinExistence type="inferred from homology"/>
<evidence type="ECO:0000313" key="11">
    <source>
        <dbReference type="Proteomes" id="UP000002899"/>
    </source>
</evidence>
<keyword evidence="3 8" id="KW-0816">Tricarboxylic acid cycle</keyword>
<comment type="cofactor">
    <cofactor evidence="8">
        <name>Mg(2+)</name>
        <dbReference type="ChEBI" id="CHEBI:18420"/>
    </cofactor>
    <cofactor evidence="8">
        <name>Mn(2+)</name>
        <dbReference type="ChEBI" id="CHEBI:29035"/>
    </cofactor>
    <text evidence="8">Binds 1 Mg(2+) or Mn(2+) ion per subunit.</text>
</comment>
<dbReference type="SUPFAM" id="SSF53659">
    <property type="entry name" value="Isocitrate/Isopropylmalate dehydrogenase-like"/>
    <property type="match status" value="1"/>
</dbReference>
<dbReference type="Proteomes" id="UP000002899">
    <property type="component" value="Chromosome II"/>
</dbReference>
<dbReference type="PANTHER" id="PTHR11822:SF21">
    <property type="entry name" value="ISOCITRATE DEHYDROGENASE [NADP], MITOCHONDRIAL"/>
    <property type="match status" value="1"/>
</dbReference>
<evidence type="ECO:0000256" key="6">
    <source>
        <dbReference type="ARBA" id="ARBA00023002"/>
    </source>
</evidence>
<dbReference type="OrthoDB" id="248923at2759"/>
<evidence type="ECO:0000256" key="1">
    <source>
        <dbReference type="ARBA" id="ARBA00001936"/>
    </source>
</evidence>
<reference evidence="10 11" key="2">
    <citation type="journal article" date="2013" name="PLoS ONE">
        <title>Whole genome mapping and re-organization of the nuclear and mitochondrial genomes of Babesia microti isolates.</title>
        <authorList>
            <person name="Cornillot E."/>
            <person name="Dassouli A."/>
            <person name="Garg A."/>
            <person name="Pachikara N."/>
            <person name="Randazzo S."/>
            <person name="Depoix D."/>
            <person name="Carcy B."/>
            <person name="Delbecq S."/>
            <person name="Frutos R."/>
            <person name="Silva J.C."/>
            <person name="Sutton R."/>
            <person name="Krause P.J."/>
            <person name="Mamoun C.B."/>
        </authorList>
    </citation>
    <scope>NUCLEOTIDE SEQUENCE [LARGE SCALE GENOMIC DNA]</scope>
    <source>
        <strain evidence="10 11">RI</strain>
    </source>
</reference>
<keyword evidence="4 8" id="KW-0479">Metal-binding</keyword>
<evidence type="ECO:0000256" key="3">
    <source>
        <dbReference type="ARBA" id="ARBA00022532"/>
    </source>
</evidence>
<dbReference type="InterPro" id="IPR024084">
    <property type="entry name" value="IsoPropMal-DH-like_dom"/>
</dbReference>
<dbReference type="PIRSF" id="PIRSF000108">
    <property type="entry name" value="IDH_NADP"/>
    <property type="match status" value="1"/>
</dbReference>
<dbReference type="GeneID" id="24424454"/>
<dbReference type="GO" id="GO:0006739">
    <property type="term" value="P:NADP+ metabolic process"/>
    <property type="evidence" value="ECO:0007669"/>
    <property type="project" value="TreeGrafter"/>
</dbReference>
<dbReference type="RefSeq" id="XP_012648433.1">
    <property type="nucleotide sequence ID" value="XM_012792979.1"/>
</dbReference>
<dbReference type="InterPro" id="IPR004790">
    <property type="entry name" value="Isocitrate_DH_NADP"/>
</dbReference>
<comment type="similarity">
    <text evidence="2 8">Belongs to the isocitrate and isopropylmalate dehydrogenases family.</text>
</comment>
<accession>I7JAK3</accession>
<keyword evidence="6 8" id="KW-0560">Oxidoreductase</keyword>
<keyword evidence="8" id="KW-0521">NADP</keyword>
<evidence type="ECO:0000256" key="7">
    <source>
        <dbReference type="ARBA" id="ARBA00023211"/>
    </source>
</evidence>
<dbReference type="KEGG" id="bmic:BMR1_02g03355"/>
<keyword evidence="7 8" id="KW-0464">Manganese</keyword>
<evidence type="ECO:0000256" key="8">
    <source>
        <dbReference type="PIRNR" id="PIRNR000108"/>
    </source>
</evidence>
<sequence length="421" mass="47923">MAFSLKGKIPVGPVVEMAGDEMANVIWKKVKDVIIEPYLDIKLKYFDLSKQSRIETDNKIIYEAAKAIEQCNVGVKCPTTILGDLMPSTVLRKFFDGTLFREPLITNLVPPLISGWKKPIIVARHASSDDYKRKHVRIKGPGEFNLKYSGMDDVFVNEFAQGEEAICYGEFIRLDSIEAFAESCFKYSLNHKLPLYISENMWSGTYYEGMFRCIFERKYQVYKDLFKQHGIWFDYHTIDDMVILALKSQGGFVWACKNHDGNLMGHLVSTGYGSIGLTLNVLSCKDQKTIITEPAHGTISSHFKRYIKNEYTSTNVIATIFSWTRALEHRAKLDKNDRLEQFCYAVEAACVAAVESGIFSEDIAHSINLENKNSVKPSTTDEFINEIANQLKVKLVTYQTPLVFEKADQPLPSDHTDYLVY</sequence>
<dbReference type="GO" id="GO:0006102">
    <property type="term" value="P:isocitrate metabolic process"/>
    <property type="evidence" value="ECO:0007669"/>
    <property type="project" value="InterPro"/>
</dbReference>
<dbReference type="GO" id="GO:0005739">
    <property type="term" value="C:mitochondrion"/>
    <property type="evidence" value="ECO:0007669"/>
    <property type="project" value="TreeGrafter"/>
</dbReference>
<dbReference type="GO" id="GO:0004450">
    <property type="term" value="F:isocitrate dehydrogenase (NADP+) activity"/>
    <property type="evidence" value="ECO:0007669"/>
    <property type="project" value="UniProtKB-EC"/>
</dbReference>
<dbReference type="NCBIfam" id="NF006156">
    <property type="entry name" value="PRK08299.1"/>
    <property type="match status" value="1"/>
</dbReference>
<evidence type="ECO:0000313" key="10">
    <source>
        <dbReference type="EMBL" id="CCF73824.1"/>
    </source>
</evidence>
<dbReference type="OMA" id="HGTVQRH"/>
<comment type="cofactor">
    <cofactor evidence="1">
        <name>Mn(2+)</name>
        <dbReference type="ChEBI" id="CHEBI:29035"/>
    </cofactor>
</comment>
<gene>
    <name evidence="10" type="ORF">BMR1_02g03355</name>
</gene>
<dbReference type="AlphaFoldDB" id="I7JAK3"/>
<comment type="catalytic activity">
    <reaction evidence="8">
        <text>D-threo-isocitrate + NADP(+) = 2-oxoglutarate + CO2 + NADPH</text>
        <dbReference type="Rhea" id="RHEA:19629"/>
        <dbReference type="ChEBI" id="CHEBI:15562"/>
        <dbReference type="ChEBI" id="CHEBI:16526"/>
        <dbReference type="ChEBI" id="CHEBI:16810"/>
        <dbReference type="ChEBI" id="CHEBI:57783"/>
        <dbReference type="ChEBI" id="CHEBI:58349"/>
        <dbReference type="EC" id="1.1.1.42"/>
    </reaction>
</comment>
<dbReference type="EC" id="1.1.1.42" evidence="8"/>
<evidence type="ECO:0000256" key="2">
    <source>
        <dbReference type="ARBA" id="ARBA00007769"/>
    </source>
</evidence>
<evidence type="ECO:0000259" key="9">
    <source>
        <dbReference type="SMART" id="SM01329"/>
    </source>
</evidence>
<dbReference type="PANTHER" id="PTHR11822">
    <property type="entry name" value="NADP-SPECIFIC ISOCITRATE DEHYDROGENASE"/>
    <property type="match status" value="1"/>
</dbReference>
<evidence type="ECO:0000256" key="5">
    <source>
        <dbReference type="ARBA" id="ARBA00022842"/>
    </source>
</evidence>
<protein>
    <recommendedName>
        <fullName evidence="8">Isocitrate dehydrogenase [NADP]</fullName>
        <ecNumber evidence="8">1.1.1.42</ecNumber>
    </recommendedName>
</protein>
<reference evidence="10 11" key="1">
    <citation type="journal article" date="2012" name="Nucleic Acids Res.">
        <title>Sequencing of the smallest Apicomplexan genome from the human pathogen Babesia microti.</title>
        <authorList>
            <person name="Cornillot E."/>
            <person name="Hadj-Kaddour K."/>
            <person name="Dassouli A."/>
            <person name="Noel B."/>
            <person name="Ranwez V."/>
            <person name="Vacherie B."/>
            <person name="Augagneur Y."/>
            <person name="Bres V."/>
            <person name="Duclos A."/>
            <person name="Randazzo S."/>
            <person name="Carcy B."/>
            <person name="Debierre-Grockiego F."/>
            <person name="Delbecq S."/>
            <person name="Moubri-Menage K."/>
            <person name="Shams-Eldin H."/>
            <person name="Usmani-Brown S."/>
            <person name="Bringaud F."/>
            <person name="Wincker P."/>
            <person name="Vivares C.P."/>
            <person name="Schwarz R.T."/>
            <person name="Schetters T.P."/>
            <person name="Krause P.J."/>
            <person name="Gorenflot A."/>
            <person name="Berry V."/>
            <person name="Barbe V."/>
            <person name="Ben Mamoun C."/>
        </authorList>
    </citation>
    <scope>NUCLEOTIDE SEQUENCE [LARGE SCALE GENOMIC DNA]</scope>
    <source>
        <strain evidence="10 11">RI</strain>
    </source>
</reference>
<organism evidence="10 11">
    <name type="scientific">Babesia microti (strain RI)</name>
    <dbReference type="NCBI Taxonomy" id="1133968"/>
    <lineage>
        <taxon>Eukaryota</taxon>
        <taxon>Sar</taxon>
        <taxon>Alveolata</taxon>
        <taxon>Apicomplexa</taxon>
        <taxon>Aconoidasida</taxon>
        <taxon>Piroplasmida</taxon>
        <taxon>Babesiidae</taxon>
        <taxon>Babesia</taxon>
    </lineage>
</organism>